<accession>A0A6I4WAU7</accession>
<dbReference type="PANTHER" id="PTHR48105">
    <property type="entry name" value="THIOREDOXIN REDUCTASE 1-RELATED-RELATED"/>
    <property type="match status" value="1"/>
</dbReference>
<comment type="catalytic activity">
    <reaction evidence="3">
        <text>[thioredoxin]-dithiol + NADP(+) = [thioredoxin]-disulfide + NADPH + H(+)</text>
        <dbReference type="Rhea" id="RHEA:20345"/>
        <dbReference type="Rhea" id="RHEA-COMP:10698"/>
        <dbReference type="Rhea" id="RHEA-COMP:10700"/>
        <dbReference type="ChEBI" id="CHEBI:15378"/>
        <dbReference type="ChEBI" id="CHEBI:29950"/>
        <dbReference type="ChEBI" id="CHEBI:50058"/>
        <dbReference type="ChEBI" id="CHEBI:57783"/>
        <dbReference type="ChEBI" id="CHEBI:58349"/>
        <dbReference type="EC" id="1.8.1.9"/>
    </reaction>
</comment>
<protein>
    <submittedName>
        <fullName evidence="5">FAD-dependent oxidoreductase</fullName>
    </submittedName>
</protein>
<evidence type="ECO:0000313" key="5">
    <source>
        <dbReference type="EMBL" id="MXQ68029.1"/>
    </source>
</evidence>
<dbReference type="InterPro" id="IPR023753">
    <property type="entry name" value="FAD/NAD-binding_dom"/>
</dbReference>
<dbReference type="PRINTS" id="PR00469">
    <property type="entry name" value="PNDRDTASEII"/>
</dbReference>
<dbReference type="OrthoDB" id="9786503at2"/>
<keyword evidence="1" id="KW-0285">Flavoprotein</keyword>
<organism evidence="5 6">
    <name type="scientific">Actinomadura rayongensis</name>
    <dbReference type="NCBI Taxonomy" id="1429076"/>
    <lineage>
        <taxon>Bacteria</taxon>
        <taxon>Bacillati</taxon>
        <taxon>Actinomycetota</taxon>
        <taxon>Actinomycetes</taxon>
        <taxon>Streptosporangiales</taxon>
        <taxon>Thermomonosporaceae</taxon>
        <taxon>Actinomadura</taxon>
    </lineage>
</organism>
<dbReference type="GO" id="GO:0004791">
    <property type="term" value="F:thioredoxin-disulfide reductase (NADPH) activity"/>
    <property type="evidence" value="ECO:0007669"/>
    <property type="project" value="UniProtKB-EC"/>
</dbReference>
<dbReference type="Pfam" id="PF07992">
    <property type="entry name" value="Pyr_redox_2"/>
    <property type="match status" value="1"/>
</dbReference>
<dbReference type="EMBL" id="WUTW01000010">
    <property type="protein sequence ID" value="MXQ68029.1"/>
    <property type="molecule type" value="Genomic_DNA"/>
</dbReference>
<gene>
    <name evidence="5" type="ORF">GQ466_28840</name>
</gene>
<dbReference type="Proteomes" id="UP000431901">
    <property type="component" value="Unassembled WGS sequence"/>
</dbReference>
<dbReference type="Gene3D" id="3.50.50.60">
    <property type="entry name" value="FAD/NAD(P)-binding domain"/>
    <property type="match status" value="2"/>
</dbReference>
<evidence type="ECO:0000313" key="6">
    <source>
        <dbReference type="Proteomes" id="UP000431901"/>
    </source>
</evidence>
<evidence type="ECO:0000256" key="1">
    <source>
        <dbReference type="ARBA" id="ARBA00022630"/>
    </source>
</evidence>
<dbReference type="InterPro" id="IPR050097">
    <property type="entry name" value="Ferredoxin-NADP_redctase_2"/>
</dbReference>
<name>A0A6I4WAU7_9ACTN</name>
<dbReference type="AlphaFoldDB" id="A0A6I4WAU7"/>
<dbReference type="SUPFAM" id="SSF51905">
    <property type="entry name" value="FAD/NAD(P)-binding domain"/>
    <property type="match status" value="1"/>
</dbReference>
<sequence length="309" mass="32381">MYDAIVIGGGAAGLAGAVTLARARRRVLVVDAGEPRNAPAEGVHGYLGRDGVSPARLLADGRAELTSYGGEITAGEVVDARREADGFTVATRDGEVRRARRLLVTTGLTDELPPIPGLAERWGRTVLHCPYCHGWEVRDEPVGILATGPLAFALHQASLWRQWTDTLTLFLHTAGEPGDDDRARLAARGVAIVRGEVTALADDGVHVDGRVVPVRAVVAGTRLTARAGFLASLGLKPEAQEMMGHVVGERVPSDPMTGVTAVPGVWAAGNVTSLMDQVVAAAAGGVRAAGALNYDLVEDDTRRALEQEA</sequence>
<keyword evidence="2" id="KW-0560">Oxidoreductase</keyword>
<evidence type="ECO:0000259" key="4">
    <source>
        <dbReference type="Pfam" id="PF07992"/>
    </source>
</evidence>
<dbReference type="PRINTS" id="PR00368">
    <property type="entry name" value="FADPNR"/>
</dbReference>
<dbReference type="InterPro" id="IPR036188">
    <property type="entry name" value="FAD/NAD-bd_sf"/>
</dbReference>
<evidence type="ECO:0000256" key="3">
    <source>
        <dbReference type="ARBA" id="ARBA00048132"/>
    </source>
</evidence>
<proteinExistence type="predicted"/>
<comment type="caution">
    <text evidence="5">The sequence shown here is derived from an EMBL/GenBank/DDBJ whole genome shotgun (WGS) entry which is preliminary data.</text>
</comment>
<evidence type="ECO:0000256" key="2">
    <source>
        <dbReference type="ARBA" id="ARBA00023002"/>
    </source>
</evidence>
<reference evidence="5 6" key="1">
    <citation type="submission" date="2019-12" db="EMBL/GenBank/DDBJ databases">
        <title>Nocardia macrotermitis sp. nov. and Nocardia aurantia sp. nov., isolated from the gut of the fungus growing-termite Macrotermes natalensis.</title>
        <authorList>
            <person name="Christine B."/>
            <person name="Rene B."/>
        </authorList>
    </citation>
    <scope>NUCLEOTIDE SEQUENCE [LARGE SCALE GENOMIC DNA]</scope>
    <source>
        <strain evidence="5 6">DSM 102126</strain>
    </source>
</reference>
<keyword evidence="6" id="KW-1185">Reference proteome</keyword>
<feature type="domain" description="FAD/NAD(P)-binding" evidence="4">
    <location>
        <begin position="2"/>
        <end position="285"/>
    </location>
</feature>